<dbReference type="PANTHER" id="PTHR21497:SF28">
    <property type="entry name" value="E3 UBIQUITIN-PROTEIN LIGASE UBR2"/>
    <property type="match status" value="1"/>
</dbReference>
<dbReference type="GO" id="GO:0071596">
    <property type="term" value="P:ubiquitin-dependent protein catabolic process via the N-end rule pathway"/>
    <property type="evidence" value="ECO:0007669"/>
    <property type="project" value="UniProtKB-UniRule"/>
</dbReference>
<keyword evidence="13 25" id="KW-0833">Ubl conjugation pathway</keyword>
<comment type="catalytic activity">
    <reaction evidence="1 25">
        <text>S-ubiquitinyl-[E2 ubiquitin-conjugating enzyme]-L-cysteine + [acceptor protein]-L-lysine = [E2 ubiquitin-conjugating enzyme]-L-cysteine + N(6)-ubiquitinyl-[acceptor protein]-L-lysine.</text>
        <dbReference type="EC" id="2.3.2.27"/>
    </reaction>
</comment>
<dbReference type="InterPro" id="IPR047508">
    <property type="entry name" value="UBR-box_UBR2"/>
</dbReference>
<feature type="transmembrane region" description="Helical" evidence="28">
    <location>
        <begin position="494"/>
        <end position="514"/>
    </location>
</feature>
<dbReference type="InterPro" id="IPR036390">
    <property type="entry name" value="WH_DNA-bd_sf"/>
</dbReference>
<evidence type="ECO:0000256" key="27">
    <source>
        <dbReference type="SAM" id="MobiDB-lite"/>
    </source>
</evidence>
<dbReference type="GO" id="GO:0000151">
    <property type="term" value="C:ubiquitin ligase complex"/>
    <property type="evidence" value="ECO:0007669"/>
    <property type="project" value="TreeGrafter"/>
</dbReference>
<accession>A0AAD7X327</accession>
<dbReference type="Gene3D" id="1.10.287.70">
    <property type="match status" value="1"/>
</dbReference>
<name>A0AAD7X327_9TELE</name>
<dbReference type="SMART" id="SM00248">
    <property type="entry name" value="ANK"/>
    <property type="match status" value="5"/>
</dbReference>
<dbReference type="GO" id="GO:0016567">
    <property type="term" value="P:protein ubiquitination"/>
    <property type="evidence" value="ECO:0007669"/>
    <property type="project" value="UniProtKB-UniRule"/>
</dbReference>
<evidence type="ECO:0000256" key="28">
    <source>
        <dbReference type="SAM" id="Phobius"/>
    </source>
</evidence>
<keyword evidence="31" id="KW-1185">Reference proteome</keyword>
<keyword evidence="14 25" id="KW-0862">Zinc</keyword>
<dbReference type="GO" id="GO:0005216">
    <property type="term" value="F:monoatomic ion channel activity"/>
    <property type="evidence" value="ECO:0007669"/>
    <property type="project" value="InterPro"/>
</dbReference>
<evidence type="ECO:0000256" key="6">
    <source>
        <dbReference type="ARBA" id="ARBA00022454"/>
    </source>
</evidence>
<keyword evidence="12 25" id="KW-0863">Zinc-finger</keyword>
<comment type="pathway">
    <text evidence="5 25">Protein modification; protein ubiquitination.</text>
</comment>
<protein>
    <recommendedName>
        <fullName evidence="25">E3 ubiquitin-protein ligase</fullName>
        <ecNumber evidence="25">2.3.2.27</ecNumber>
    </recommendedName>
</protein>
<keyword evidence="17" id="KW-0007">Acetylation</keyword>
<gene>
    <name evidence="30" type="ORF">AAFF_G00141170</name>
</gene>
<dbReference type="PROSITE" id="PS50297">
    <property type="entry name" value="ANK_REP_REGION"/>
    <property type="match status" value="3"/>
</dbReference>
<feature type="transmembrane region" description="Helical" evidence="28">
    <location>
        <begin position="626"/>
        <end position="647"/>
    </location>
</feature>
<dbReference type="FunFam" id="1.10.10.2670:FF:000001">
    <property type="entry name" value="E3 ubiquitin-protein ligase UBR2 isoform X1"/>
    <property type="match status" value="1"/>
</dbReference>
<sequence length="2081" mass="237317">MVKSNQISPAGHENVAFEMTDGVATQSIRSMVSMTSVTSVMQAAAQWASYARGRWKRATSTRRSPTGKSTKIKYQGLAHDDDDIIDGPNKNWDLNKRLLDHFRVLDNNNQDTDEVDLQYLHGLICDGADVNSADKYGQTALHEISRAWNMDVMRFFLDRGADVQRADSYGVTPLHVAAALDYEEMIHFLLERKADVGAQTQKDLQTPLHFAAKNDAVGAIKVLLQFGADITARDYKRRTPLQLAANLDRSEAARTLMELMVKVVVDAGVQDSDGQLCITAMIGRMAPVAHLALNQFHVRDRMTRQQFYYLHLIEPEPPSKQSLQGLSSQVPDANEPTSPLESIVRQGKLDLIMHPVVLKLITVKWDLYGRTGAWILLLLNFLFILSWTTVAISMSVVREEGRLYDFPRDWWRVLVVVLALGFTVVELYQEVAEVLRSHRKLWDWQRWCERRINDDLHCAHPMWPEEKHFLKEQMKSVWNMKPSYFQDLWNVFDWLVYTLLMAVFGIHVADIFVVESTLRAYSLRLFAVTVIFLWLRLMKHVRAFRVMGPFIVMLGKIVGDVLRFLFLYIEIFIPYACAFWIIFGGTPAVASMQTVPKLLYSLYRLTLVDEYEFDAMVAVDSMMAHLLCGTFLALSAVLCVNLMIALLSDTFQRVYDNALANAVMQQASIILQVEESMPRLRGFCDNQHIHRNCAPLAEFYDEDIATDPDQHAAMRKITVQIKETLDEFLEINKEASPLDTGKSDDRDRDAGGGGMLTVEQGECLKTLQKLQRDQNQQNRELSALRMDMKELQILLQRLILSGPGSRQYHHRHQRHQSGSEPEIREPGTRQAATLSQQRTEKRGSQPHRSLGPQQVTDAPRLESDTSASLQTGTAPEAGPAQLKSFLALADVGRTADFRFLRLVRESKAKMAAAESDREVPSALCSEFLDFSAKDTVLKWLQVTDLPKEVYQHLARYVPKIYCLGPNLNPQSEDLLAQLLLQAPLEWYLCGEDPSTGLAKLEQSNQPSQLCGHVFKVGEPTYSCRECAADPTCVLCMQCFLGSVHKEHRYRMTTSGGGGFCDCGDTEAWKKGPYCQKHEPNISDASQEDPLAHLSADMIARTYNVFSIVLKYAVDMLTWEKEDELPPGLEPPVSKHTMNTERGDTYYCMLFNDEVHTYEQVIYTLQKAVNCTQKEAVSFATTVDRDGRKSVRYGDFQFCEQAKSVIVRNTSRQSKPLRVQVMHSSVVAHQCFALKALAWLGHVINYSDALRRILCQVGLQNGPEGENSSLVDTLMLCDSKMWKGARNVYHQLFMSSLLMDLKYKKLFAIQFAKNYRRLQTDFMEDDHERVVSVTSLSVQLFTVPTMNYERLQSDYVKDDHDREYSITDLSVQMFTVPSLARMLITEENLMTTIIRTFVDHLRHRDLQGRFQFERYTAQQAFKFRRVQSLIGDQNKDTWPVKLSCVYVLISRPSEWTDSLREKFLEGLDTFLELLKCMQGMDPVVRQVGQHIEMEPEWEAAFTLQMKLTHIISMMQEWCATDEKVLIEAYRKCLTALTHCHSGFTDGEQPITLSMYGHSVDTIRYCVSQEKVSIHLPVSRLLAGLHVLLSKTEVAYRFPEQLPLSELSPPMLIEHPLRCLVLCAQVHAGMWRRNGFSLVNQIYYYHNVKCRVEMFDKDLIMLQAGASMMDPNHFLMIVLSRFELYHIFSAADCRKRYNRENANKDVVQQNNTLIEEMLHLVMMVVGERFSPGIGQVQASEEIKREIIHQLCIRPMAHSELVKALPENENKETGMERVIDSVASFKKPGVTGRGLYELRPECARQFNLYFYHYSRADQSKAEEAQRKLKRQNGEDSALPPPVLPPFCPLFASLVNLLQCDVLLGMLGAVLQWAVEPSGGHWSESMLQRVLHLIGMALLEEQQQLDSSSEDNDVTFNFTLKLSRPGEAPSNTPSILALLETLQNAPHLEVHKDMIRWILKTVASIKTMRERTAISPVTDSGGQGQEEVPSLLYPAVSRRYHMHTLRDKDKAERKRKAEMARLRREKIMAQMSEMQRHFINENKELFQQSLEELEASTSTSLEHSPSSPDLCAVAPGPAQRWRVSA</sequence>
<feature type="repeat" description="ANK" evidence="23">
    <location>
        <begin position="169"/>
        <end position="201"/>
    </location>
</feature>
<keyword evidence="9 25" id="KW-0808">Transferase</keyword>
<feature type="compositionally biased region" description="Polar residues" evidence="27">
    <location>
        <begin position="864"/>
        <end position="873"/>
    </location>
</feature>
<keyword evidence="8" id="KW-0597">Phosphoprotein</keyword>
<dbReference type="EMBL" id="JAINUG010000002">
    <property type="protein sequence ID" value="KAJ8418408.1"/>
    <property type="molecule type" value="Genomic_DNA"/>
</dbReference>
<evidence type="ECO:0000256" key="19">
    <source>
        <dbReference type="ARBA" id="ARBA00023136"/>
    </source>
</evidence>
<keyword evidence="10 28" id="KW-0812">Transmembrane</keyword>
<dbReference type="InterPro" id="IPR036770">
    <property type="entry name" value="Ankyrin_rpt-contain_sf"/>
</dbReference>
<dbReference type="Pfam" id="PF02617">
    <property type="entry name" value="ClpS"/>
    <property type="match status" value="1"/>
</dbReference>
<evidence type="ECO:0000256" key="26">
    <source>
        <dbReference type="SAM" id="Coils"/>
    </source>
</evidence>
<feature type="region of interest" description="Disordered" evidence="27">
    <location>
        <begin position="732"/>
        <end position="756"/>
    </location>
</feature>
<evidence type="ECO:0000256" key="24">
    <source>
        <dbReference type="PROSITE-ProRule" id="PRU00508"/>
    </source>
</evidence>
<evidence type="ECO:0000256" key="13">
    <source>
        <dbReference type="ARBA" id="ARBA00022786"/>
    </source>
</evidence>
<comment type="catalytic activity">
    <reaction evidence="21">
        <text>Ca(2+)(in) = Ca(2+)(out)</text>
        <dbReference type="Rhea" id="RHEA:29671"/>
        <dbReference type="ChEBI" id="CHEBI:29108"/>
    </reaction>
</comment>
<evidence type="ECO:0000256" key="1">
    <source>
        <dbReference type="ARBA" id="ARBA00000900"/>
    </source>
</evidence>
<feature type="repeat" description="ANK" evidence="23">
    <location>
        <begin position="203"/>
        <end position="235"/>
    </location>
</feature>
<feature type="region of interest" description="Disordered" evidence="27">
    <location>
        <begin position="804"/>
        <end position="876"/>
    </location>
</feature>
<evidence type="ECO:0000256" key="17">
    <source>
        <dbReference type="ARBA" id="ARBA00022990"/>
    </source>
</evidence>
<keyword evidence="6" id="KW-0158">Chromosome</keyword>
<dbReference type="InterPro" id="IPR002110">
    <property type="entry name" value="Ankyrin_rpt"/>
</dbReference>
<dbReference type="Gene3D" id="2.10.110.30">
    <property type="match status" value="1"/>
</dbReference>
<feature type="zinc finger region" description="UBR-type" evidence="24">
    <location>
        <begin position="1008"/>
        <end position="1079"/>
    </location>
</feature>
<evidence type="ECO:0000256" key="7">
    <source>
        <dbReference type="ARBA" id="ARBA00022499"/>
    </source>
</evidence>
<evidence type="ECO:0000256" key="11">
    <source>
        <dbReference type="ARBA" id="ARBA00022723"/>
    </source>
</evidence>
<dbReference type="GO" id="GO:0005694">
    <property type="term" value="C:chromosome"/>
    <property type="evidence" value="ECO:0007669"/>
    <property type="project" value="UniProtKB-SubCell"/>
</dbReference>
<dbReference type="FunFam" id="2.10.110.30:FF:000001">
    <property type="entry name" value="E3 ubiquitin-protein ligase UBR2 isoform 1"/>
    <property type="match status" value="1"/>
</dbReference>
<dbReference type="Pfam" id="PF22960">
    <property type="entry name" value="WHD_UBR1"/>
    <property type="match status" value="1"/>
</dbReference>
<proteinExistence type="inferred from homology"/>
<dbReference type="GO" id="GO:0016020">
    <property type="term" value="C:membrane"/>
    <property type="evidence" value="ECO:0007669"/>
    <property type="project" value="UniProtKB-SubCell"/>
</dbReference>
<evidence type="ECO:0000256" key="15">
    <source>
        <dbReference type="ARBA" id="ARBA00022843"/>
    </source>
</evidence>
<dbReference type="InterPro" id="IPR003769">
    <property type="entry name" value="ClpS_core"/>
</dbReference>
<dbReference type="PROSITE" id="PS50088">
    <property type="entry name" value="ANK_REPEAT"/>
    <property type="match status" value="3"/>
</dbReference>
<feature type="transmembrane region" description="Helical" evidence="28">
    <location>
        <begin position="409"/>
        <end position="428"/>
    </location>
</feature>
<dbReference type="GO" id="GO:0008270">
    <property type="term" value="F:zinc ion binding"/>
    <property type="evidence" value="ECO:0007669"/>
    <property type="project" value="UniProtKB-UniRule"/>
</dbReference>
<comment type="function">
    <text evidence="25">Ubiquitin ligase protein which is a component of the N-end rule pathway. Recognizes and binds to proteins bearing specific N-terminal residues that are destabilizing according to the N-end rule, leading to their ubiquitination and subsequent degradation.</text>
</comment>
<dbReference type="PROSITE" id="PS51157">
    <property type="entry name" value="ZF_UBR"/>
    <property type="match status" value="1"/>
</dbReference>
<dbReference type="GO" id="GO:0005737">
    <property type="term" value="C:cytoplasm"/>
    <property type="evidence" value="ECO:0007669"/>
    <property type="project" value="TreeGrafter"/>
</dbReference>
<evidence type="ECO:0000256" key="25">
    <source>
        <dbReference type="RuleBase" id="RU366018"/>
    </source>
</evidence>
<feature type="domain" description="UBR-type" evidence="29">
    <location>
        <begin position="1008"/>
        <end position="1079"/>
    </location>
</feature>
<feature type="transmembrane region" description="Helical" evidence="28">
    <location>
        <begin position="521"/>
        <end position="541"/>
    </location>
</feature>
<evidence type="ECO:0000256" key="22">
    <source>
        <dbReference type="ARBA" id="ARBA00046341"/>
    </source>
</evidence>
<keyword evidence="11 25" id="KW-0479">Metal-binding</keyword>
<evidence type="ECO:0000313" key="30">
    <source>
        <dbReference type="EMBL" id="KAJ8418408.1"/>
    </source>
</evidence>
<feature type="coiled-coil region" evidence="26">
    <location>
        <begin position="767"/>
        <end position="794"/>
    </location>
</feature>
<dbReference type="Pfam" id="PF12796">
    <property type="entry name" value="Ank_2"/>
    <property type="match status" value="2"/>
</dbReference>
<dbReference type="InterPro" id="IPR005821">
    <property type="entry name" value="Ion_trans_dom"/>
</dbReference>
<dbReference type="PANTHER" id="PTHR21497">
    <property type="entry name" value="UBIQUITIN LIGASE E3 ALPHA-RELATED"/>
    <property type="match status" value="1"/>
</dbReference>
<comment type="subcellular location">
    <subcellularLocation>
        <location evidence="4">Chromosome</location>
    </subcellularLocation>
    <subcellularLocation>
        <location evidence="3">Membrane</location>
        <topology evidence="3">Multi-pass membrane protein</topology>
    </subcellularLocation>
    <subcellularLocation>
        <location evidence="2">Nucleus</location>
    </subcellularLocation>
</comment>
<evidence type="ECO:0000256" key="12">
    <source>
        <dbReference type="ARBA" id="ARBA00022771"/>
    </source>
</evidence>
<dbReference type="SUPFAM" id="SSF54736">
    <property type="entry name" value="ClpS-like"/>
    <property type="match status" value="1"/>
</dbReference>
<feature type="transmembrane region" description="Helical" evidence="28">
    <location>
        <begin position="373"/>
        <end position="397"/>
    </location>
</feature>
<dbReference type="InterPro" id="IPR014719">
    <property type="entry name" value="Ribosomal_bL12_C/ClpS-like"/>
</dbReference>
<dbReference type="Gene3D" id="3.30.1390.10">
    <property type="match status" value="1"/>
</dbReference>
<dbReference type="Pfam" id="PF02207">
    <property type="entry name" value="zf-UBR"/>
    <property type="match status" value="1"/>
</dbReference>
<dbReference type="InterPro" id="IPR042065">
    <property type="entry name" value="E3_ELL-like"/>
</dbReference>
<feature type="repeat" description="ANK" evidence="23">
    <location>
        <begin position="136"/>
        <end position="168"/>
    </location>
</feature>
<dbReference type="Gene3D" id="1.10.10.2670">
    <property type="entry name" value="E3 ubiquitin-protein ligase"/>
    <property type="match status" value="1"/>
</dbReference>
<dbReference type="GO" id="GO:0005634">
    <property type="term" value="C:nucleus"/>
    <property type="evidence" value="ECO:0007669"/>
    <property type="project" value="UniProtKB-SubCell"/>
</dbReference>
<evidence type="ECO:0000256" key="23">
    <source>
        <dbReference type="PROSITE-ProRule" id="PRU00023"/>
    </source>
</evidence>
<dbReference type="SUPFAM" id="SSF46785">
    <property type="entry name" value="Winged helix' DNA-binding domain"/>
    <property type="match status" value="1"/>
</dbReference>
<evidence type="ECO:0000256" key="18">
    <source>
        <dbReference type="ARBA" id="ARBA00023054"/>
    </source>
</evidence>
<keyword evidence="23" id="KW-0040">ANK repeat</keyword>
<dbReference type="EC" id="2.3.2.27" evidence="25"/>
<evidence type="ECO:0000256" key="14">
    <source>
        <dbReference type="ARBA" id="ARBA00022833"/>
    </source>
</evidence>
<dbReference type="GO" id="GO:0061630">
    <property type="term" value="F:ubiquitin protein ligase activity"/>
    <property type="evidence" value="ECO:0007669"/>
    <property type="project" value="UniProtKB-UniRule"/>
</dbReference>
<dbReference type="FunFam" id="3.30.1390.10:FF:000003">
    <property type="entry name" value="E3 ubiquitin-protein ligase UBR2 isoform X1"/>
    <property type="match status" value="1"/>
</dbReference>
<feature type="transmembrane region" description="Helical" evidence="28">
    <location>
        <begin position="561"/>
        <end position="583"/>
    </location>
</feature>
<evidence type="ECO:0000259" key="29">
    <source>
        <dbReference type="PROSITE" id="PS51157"/>
    </source>
</evidence>
<evidence type="ECO:0000256" key="2">
    <source>
        <dbReference type="ARBA" id="ARBA00004123"/>
    </source>
</evidence>
<comment type="similarity">
    <text evidence="22 25">Belongs to the E3 ubiquitin-protein ligase UBR1-like family.</text>
</comment>
<keyword evidence="19 28" id="KW-0472">Membrane</keyword>
<dbReference type="SMART" id="SM00396">
    <property type="entry name" value="ZnF_UBR1"/>
    <property type="match status" value="1"/>
</dbReference>
<evidence type="ECO:0000256" key="8">
    <source>
        <dbReference type="ARBA" id="ARBA00022553"/>
    </source>
</evidence>
<dbReference type="SUPFAM" id="SSF48403">
    <property type="entry name" value="Ankyrin repeat"/>
    <property type="match status" value="1"/>
</dbReference>
<evidence type="ECO:0000313" key="31">
    <source>
        <dbReference type="Proteomes" id="UP001221898"/>
    </source>
</evidence>
<evidence type="ECO:0000256" key="3">
    <source>
        <dbReference type="ARBA" id="ARBA00004141"/>
    </source>
</evidence>
<keyword evidence="18 26" id="KW-0175">Coiled coil</keyword>
<evidence type="ECO:0000256" key="10">
    <source>
        <dbReference type="ARBA" id="ARBA00022692"/>
    </source>
</evidence>
<feature type="compositionally biased region" description="Low complexity" evidence="27">
    <location>
        <begin position="2051"/>
        <end position="2064"/>
    </location>
</feature>
<comment type="caution">
    <text evidence="30">The sequence shown here is derived from an EMBL/GenBank/DDBJ whole genome shotgun (WGS) entry which is preliminary data.</text>
</comment>
<dbReference type="InterPro" id="IPR055194">
    <property type="entry name" value="UBR1-like_WH"/>
</dbReference>
<evidence type="ECO:0000256" key="9">
    <source>
        <dbReference type="ARBA" id="ARBA00022679"/>
    </source>
</evidence>
<evidence type="ECO:0000256" key="5">
    <source>
        <dbReference type="ARBA" id="ARBA00004906"/>
    </source>
</evidence>
<keyword evidence="7" id="KW-1017">Isopeptide bond</keyword>
<evidence type="ECO:0000256" key="16">
    <source>
        <dbReference type="ARBA" id="ARBA00022989"/>
    </source>
</evidence>
<keyword evidence="16 28" id="KW-1133">Transmembrane helix</keyword>
<evidence type="ECO:0000256" key="4">
    <source>
        <dbReference type="ARBA" id="ARBA00004286"/>
    </source>
</evidence>
<reference evidence="30" key="1">
    <citation type="journal article" date="2023" name="Science">
        <title>Genome structures resolve the early diversification of teleost fishes.</title>
        <authorList>
            <person name="Parey E."/>
            <person name="Louis A."/>
            <person name="Montfort J."/>
            <person name="Bouchez O."/>
            <person name="Roques C."/>
            <person name="Iampietro C."/>
            <person name="Lluch J."/>
            <person name="Castinel A."/>
            <person name="Donnadieu C."/>
            <person name="Desvignes T."/>
            <person name="Floi Bucao C."/>
            <person name="Jouanno E."/>
            <person name="Wen M."/>
            <person name="Mejri S."/>
            <person name="Dirks R."/>
            <person name="Jansen H."/>
            <person name="Henkel C."/>
            <person name="Chen W.J."/>
            <person name="Zahm M."/>
            <person name="Cabau C."/>
            <person name="Klopp C."/>
            <person name="Thompson A.W."/>
            <person name="Robinson-Rechavi M."/>
            <person name="Braasch I."/>
            <person name="Lecointre G."/>
            <person name="Bobe J."/>
            <person name="Postlethwait J.H."/>
            <person name="Berthelot C."/>
            <person name="Roest Crollius H."/>
            <person name="Guiguen Y."/>
        </authorList>
    </citation>
    <scope>NUCLEOTIDE SEQUENCE</scope>
    <source>
        <strain evidence="30">NC1722</strain>
    </source>
</reference>
<evidence type="ECO:0000256" key="20">
    <source>
        <dbReference type="ARBA" id="ARBA00023242"/>
    </source>
</evidence>
<dbReference type="CDD" id="cd19679">
    <property type="entry name" value="UBR-box_UBR2"/>
    <property type="match status" value="1"/>
</dbReference>
<feature type="compositionally biased region" description="Basic and acidic residues" evidence="27">
    <location>
        <begin position="741"/>
        <end position="750"/>
    </location>
</feature>
<organism evidence="30 31">
    <name type="scientific">Aldrovandia affinis</name>
    <dbReference type="NCBI Taxonomy" id="143900"/>
    <lineage>
        <taxon>Eukaryota</taxon>
        <taxon>Metazoa</taxon>
        <taxon>Chordata</taxon>
        <taxon>Craniata</taxon>
        <taxon>Vertebrata</taxon>
        <taxon>Euteleostomi</taxon>
        <taxon>Actinopterygii</taxon>
        <taxon>Neopterygii</taxon>
        <taxon>Teleostei</taxon>
        <taxon>Notacanthiformes</taxon>
        <taxon>Halosauridae</taxon>
        <taxon>Aldrovandia</taxon>
    </lineage>
</organism>
<keyword evidence="20" id="KW-0539">Nucleus</keyword>
<dbReference type="Gene3D" id="1.25.40.20">
    <property type="entry name" value="Ankyrin repeat-containing domain"/>
    <property type="match status" value="1"/>
</dbReference>
<dbReference type="InterPro" id="IPR003126">
    <property type="entry name" value="Znf_UBR"/>
</dbReference>
<dbReference type="Pfam" id="PF00520">
    <property type="entry name" value="Ion_trans"/>
    <property type="match status" value="1"/>
</dbReference>
<dbReference type="Proteomes" id="UP001221898">
    <property type="component" value="Unassembled WGS sequence"/>
</dbReference>
<keyword evidence="15" id="KW-0832">Ubl conjugation</keyword>
<dbReference type="InterPro" id="IPR039164">
    <property type="entry name" value="UBR1-like"/>
</dbReference>
<evidence type="ECO:0000256" key="21">
    <source>
        <dbReference type="ARBA" id="ARBA00036634"/>
    </source>
</evidence>
<feature type="region of interest" description="Disordered" evidence="27">
    <location>
        <begin position="2046"/>
        <end position="2081"/>
    </location>
</feature>